<keyword evidence="5 6" id="KW-0472">Membrane</keyword>
<evidence type="ECO:0000256" key="4">
    <source>
        <dbReference type="ARBA" id="ARBA00022989"/>
    </source>
</evidence>
<feature type="transmembrane region" description="Helical" evidence="6">
    <location>
        <begin position="215"/>
        <end position="235"/>
    </location>
</feature>
<evidence type="ECO:0000256" key="3">
    <source>
        <dbReference type="ARBA" id="ARBA00022692"/>
    </source>
</evidence>
<feature type="transmembrane region" description="Helical" evidence="6">
    <location>
        <begin position="155"/>
        <end position="175"/>
    </location>
</feature>
<evidence type="ECO:0000313" key="7">
    <source>
        <dbReference type="EMBL" id="EMD17354.1"/>
    </source>
</evidence>
<evidence type="ECO:0000313" key="8">
    <source>
        <dbReference type="Proteomes" id="UP000011758"/>
    </source>
</evidence>
<gene>
    <name evidence="7" type="ORF">HMPREF9943_00355</name>
</gene>
<dbReference type="InterPro" id="IPR050833">
    <property type="entry name" value="Poly_Biosynth_Transport"/>
</dbReference>
<feature type="transmembrane region" description="Helical" evidence="6">
    <location>
        <begin position="93"/>
        <end position="111"/>
    </location>
</feature>
<evidence type="ECO:0008006" key="9">
    <source>
        <dbReference type="Google" id="ProtNLM"/>
    </source>
</evidence>
<dbReference type="AlphaFoldDB" id="M2PP61"/>
<dbReference type="GO" id="GO:0005886">
    <property type="term" value="C:plasma membrane"/>
    <property type="evidence" value="ECO:0007669"/>
    <property type="project" value="UniProtKB-SubCell"/>
</dbReference>
<evidence type="ECO:0000256" key="5">
    <source>
        <dbReference type="ARBA" id="ARBA00023136"/>
    </source>
</evidence>
<name>M2PP61_9FIRM</name>
<protein>
    <recommendedName>
        <fullName evidence="9">Polysaccharide biosynthesis protein C-terminal domain-containing protein</fullName>
    </recommendedName>
</protein>
<feature type="transmembrane region" description="Helical" evidence="6">
    <location>
        <begin position="123"/>
        <end position="143"/>
    </location>
</feature>
<sequence>MIQSLWHKYKDVPITVKASIAYTLCSILQNALGFITLPLFTRLLTTKQFGQYSIYASWGAILVIFTTFNLPYGSFNTAMIKFENDRDKYISNVQNICLLFSMIFLIIYLPFSQLWNKVFELPTLIMVTLVIETLGKTVLQFWMGKERFDYHYKKVIFITLLIAIISPILSFSLIMNFSEKGYARIAGYAIVNIIVGAIFFVYNYSKGKEFFNKKYWIYALKFNIPLIPYYLSQTIFNQSDKLMINAFSGTEKAGIYSLAYSLGIVLVFVLNAINNSYVPWFYKKLKSHQGSDNIKIANLISILMAVLLLGVIITTPELIAILGGEQYQEAIWVVPPVAMSLLLQFYSQLFINVEFYYEKRGLLVLGTIGAAVLNIVLNAILIPIAGYIAAGYTTLASYLFFALANYYGYLKTKEQAHIDQKLFNLRQLILIFIVFMTLTFICMLFYKFIMIRYIIVFIAFIFIVIFRTKIIGLLKLLKE</sequence>
<dbReference type="BioCyc" id="ECAT999415-HMP:GTTI-365-MONOMER"/>
<evidence type="ECO:0000256" key="2">
    <source>
        <dbReference type="ARBA" id="ARBA00022475"/>
    </source>
</evidence>
<dbReference type="Pfam" id="PF01943">
    <property type="entry name" value="Polysacc_synt"/>
    <property type="match status" value="1"/>
</dbReference>
<keyword evidence="2" id="KW-1003">Cell membrane</keyword>
<feature type="transmembrane region" description="Helical" evidence="6">
    <location>
        <begin position="428"/>
        <end position="448"/>
    </location>
</feature>
<dbReference type="PATRIC" id="fig|999415.3.peg.351"/>
<dbReference type="RefSeq" id="WP_004801499.1">
    <property type="nucleotide sequence ID" value="NZ_KB446646.1"/>
</dbReference>
<comment type="subcellular location">
    <subcellularLocation>
        <location evidence="1">Cell membrane</location>
        <topology evidence="1">Multi-pass membrane protein</topology>
    </subcellularLocation>
</comment>
<dbReference type="PANTHER" id="PTHR30250">
    <property type="entry name" value="PST FAMILY PREDICTED COLANIC ACID TRANSPORTER"/>
    <property type="match status" value="1"/>
</dbReference>
<evidence type="ECO:0000256" key="1">
    <source>
        <dbReference type="ARBA" id="ARBA00004651"/>
    </source>
</evidence>
<dbReference type="eggNOG" id="COG2244">
    <property type="taxonomic scope" value="Bacteria"/>
</dbReference>
<feature type="transmembrane region" description="Helical" evidence="6">
    <location>
        <begin position="387"/>
        <end position="407"/>
    </location>
</feature>
<feature type="transmembrane region" description="Helical" evidence="6">
    <location>
        <begin position="255"/>
        <end position="278"/>
    </location>
</feature>
<dbReference type="STRING" id="999415.HMPREF9943_00355"/>
<organism evidence="7 8">
    <name type="scientific">Eggerthia catenaformis OT 569 = DSM 20559</name>
    <dbReference type="NCBI Taxonomy" id="999415"/>
    <lineage>
        <taxon>Bacteria</taxon>
        <taxon>Bacillati</taxon>
        <taxon>Bacillota</taxon>
        <taxon>Erysipelotrichia</taxon>
        <taxon>Erysipelotrichales</taxon>
        <taxon>Coprobacillaceae</taxon>
        <taxon>Eggerthia</taxon>
    </lineage>
</organism>
<feature type="transmembrane region" description="Helical" evidence="6">
    <location>
        <begin position="330"/>
        <end position="350"/>
    </location>
</feature>
<dbReference type="EMBL" id="AGEJ01000007">
    <property type="protein sequence ID" value="EMD17354.1"/>
    <property type="molecule type" value="Genomic_DNA"/>
</dbReference>
<feature type="transmembrane region" description="Helical" evidence="6">
    <location>
        <begin position="52"/>
        <end position="72"/>
    </location>
</feature>
<feature type="transmembrane region" description="Helical" evidence="6">
    <location>
        <begin position="362"/>
        <end position="381"/>
    </location>
</feature>
<feature type="transmembrane region" description="Helical" evidence="6">
    <location>
        <begin position="299"/>
        <end position="324"/>
    </location>
</feature>
<proteinExistence type="predicted"/>
<evidence type="ECO:0000256" key="6">
    <source>
        <dbReference type="SAM" id="Phobius"/>
    </source>
</evidence>
<dbReference type="InterPro" id="IPR002797">
    <property type="entry name" value="Polysacc_synth"/>
</dbReference>
<reference evidence="7 8" key="1">
    <citation type="submission" date="2013-02" db="EMBL/GenBank/DDBJ databases">
        <title>The Genome Sequence of Lactobacillus catenaformis F0143.</title>
        <authorList>
            <consortium name="The Broad Institute Genome Sequencing Platform"/>
            <person name="Earl A."/>
            <person name="Ward D."/>
            <person name="Feldgarden M."/>
            <person name="Gevers D."/>
            <person name="Izard J."/>
            <person name="Blanton J.M."/>
            <person name="Mathney J."/>
            <person name="Dewhirst F.E."/>
            <person name="Young S.K."/>
            <person name="Zeng Q."/>
            <person name="Gargeya S."/>
            <person name="Fitzgerald M."/>
            <person name="Haas B."/>
            <person name="Abouelleil A."/>
            <person name="Alvarado L."/>
            <person name="Arachchi H.M."/>
            <person name="Berlin A."/>
            <person name="Chapman S.B."/>
            <person name="Gearin G."/>
            <person name="Goldberg J."/>
            <person name="Griggs A."/>
            <person name="Gujja S."/>
            <person name="Hansen M."/>
            <person name="Heiman D."/>
            <person name="Howarth C."/>
            <person name="Larimer J."/>
            <person name="Lui A."/>
            <person name="MacDonald P.J.P."/>
            <person name="McCowen C."/>
            <person name="Montmayeur A."/>
            <person name="Murphy C."/>
            <person name="Neiman D."/>
            <person name="Pearson M."/>
            <person name="Priest M."/>
            <person name="Roberts A."/>
            <person name="Saif S."/>
            <person name="Shea T."/>
            <person name="Sisk P."/>
            <person name="Stolte C."/>
            <person name="Sykes S."/>
            <person name="Wortman J."/>
            <person name="Nusbaum C."/>
            <person name="Birren B."/>
        </authorList>
    </citation>
    <scope>NUCLEOTIDE SEQUENCE [LARGE SCALE GENOMIC DNA]</scope>
    <source>
        <strain evidence="7 8">OT 569</strain>
    </source>
</reference>
<comment type="caution">
    <text evidence="7">The sequence shown here is derived from an EMBL/GenBank/DDBJ whole genome shotgun (WGS) entry which is preliminary data.</text>
</comment>
<accession>M2PP61</accession>
<dbReference type="PANTHER" id="PTHR30250:SF11">
    <property type="entry name" value="O-ANTIGEN TRANSPORTER-RELATED"/>
    <property type="match status" value="1"/>
</dbReference>
<keyword evidence="4 6" id="KW-1133">Transmembrane helix</keyword>
<feature type="transmembrane region" description="Helical" evidence="6">
    <location>
        <begin position="454"/>
        <end position="477"/>
    </location>
</feature>
<keyword evidence="3 6" id="KW-0812">Transmembrane</keyword>
<feature type="transmembrane region" description="Helical" evidence="6">
    <location>
        <begin position="181"/>
        <end position="203"/>
    </location>
</feature>
<feature type="transmembrane region" description="Helical" evidence="6">
    <location>
        <begin position="20"/>
        <end position="40"/>
    </location>
</feature>
<dbReference type="Proteomes" id="UP000011758">
    <property type="component" value="Unassembled WGS sequence"/>
</dbReference>
<keyword evidence="8" id="KW-1185">Reference proteome</keyword>